<keyword evidence="2" id="KW-1185">Reference proteome</keyword>
<protein>
    <submittedName>
        <fullName evidence="1">Uncharacterized protein</fullName>
    </submittedName>
</protein>
<sequence length="611" mass="68113">MSCRTEATEKQQEKLQTNNTRQTWNGSGDFLMSCIAMSVGLGNVWRFPFTAYENGGGAFLVPYLIVLFLVGKPCYYMETIIGQFTSRSSVKMWSMVPALKGVGCAQMFSMVAVASYYCSIMALTLHYLFSSFALQLPWSRCLDEWTTCAHSSESQSETTIIDNHTMINSSMGKLMSSAELYFTKTVLKEKSNIDEGLGWPDLKLTFCLLLAWLCILVVLIRGIHSSGKVAYFLALFPYVIMAALLTRAVTLEGSMDGILFFIKPNWSKLFEAKVWFAAVTQSFFSLNVCFGGLVTYSSYNDFRHNIYRDVMVITSIDTLSSLLAGFTIFGVLGNLAHELGTDDIGSVVRGGSGLAFVSYPDAIAKFTLLPQLFSVLFFLMLFLLGIGSGIGIVGGIVSIINDQFPKLKHSHIVLATTVIGFSVGMLYCTPGGQFALGLVDFYAASFVVFALASLEVAGVFWFYGLENFLDDVEFMLGDRPSIYWRFCWAFVTPLLLFAIFVYTLFNLTPLTYHGIAYPSTAHAIGGVLLAFGVLQVPFWLAYAILSKKKLGAPEMFLEALKPSQQWGPLNETNLMSWRRFKEVRRRNREKRTSSSIKQFLYTLMGRESELS</sequence>
<evidence type="ECO:0000313" key="1">
    <source>
        <dbReference type="EMBL" id="KAJ8668094.1"/>
    </source>
</evidence>
<proteinExistence type="predicted"/>
<organism evidence="1 2">
    <name type="scientific">Eretmocerus hayati</name>
    <dbReference type="NCBI Taxonomy" id="131215"/>
    <lineage>
        <taxon>Eukaryota</taxon>
        <taxon>Metazoa</taxon>
        <taxon>Ecdysozoa</taxon>
        <taxon>Arthropoda</taxon>
        <taxon>Hexapoda</taxon>
        <taxon>Insecta</taxon>
        <taxon>Pterygota</taxon>
        <taxon>Neoptera</taxon>
        <taxon>Endopterygota</taxon>
        <taxon>Hymenoptera</taxon>
        <taxon>Apocrita</taxon>
        <taxon>Proctotrupomorpha</taxon>
        <taxon>Chalcidoidea</taxon>
        <taxon>Aphelinidae</taxon>
        <taxon>Aphelininae</taxon>
        <taxon>Eretmocerus</taxon>
    </lineage>
</organism>
<evidence type="ECO:0000313" key="2">
    <source>
        <dbReference type="Proteomes" id="UP001239111"/>
    </source>
</evidence>
<dbReference type="Proteomes" id="UP001239111">
    <property type="component" value="Chromosome 4"/>
</dbReference>
<name>A0ACC2NA80_9HYME</name>
<accession>A0ACC2NA80</accession>
<comment type="caution">
    <text evidence="1">The sequence shown here is derived from an EMBL/GenBank/DDBJ whole genome shotgun (WGS) entry which is preliminary data.</text>
</comment>
<reference evidence="1" key="1">
    <citation type="submission" date="2023-04" db="EMBL/GenBank/DDBJ databases">
        <title>A chromosome-level genome assembly of the parasitoid wasp Eretmocerus hayati.</title>
        <authorList>
            <person name="Zhong Y."/>
            <person name="Liu S."/>
            <person name="Liu Y."/>
        </authorList>
    </citation>
    <scope>NUCLEOTIDE SEQUENCE</scope>
    <source>
        <strain evidence="1">ZJU_SS_LIU_2023</strain>
    </source>
</reference>
<dbReference type="EMBL" id="CM056744">
    <property type="protein sequence ID" value="KAJ8668094.1"/>
    <property type="molecule type" value="Genomic_DNA"/>
</dbReference>
<gene>
    <name evidence="1" type="ORF">QAD02_009757</name>
</gene>